<dbReference type="EMBL" id="QMEC01000016">
    <property type="protein sequence ID" value="NMF62377.1"/>
    <property type="molecule type" value="Genomic_DNA"/>
</dbReference>
<evidence type="ECO:0000313" key="1">
    <source>
        <dbReference type="EMBL" id="NMF62377.1"/>
    </source>
</evidence>
<reference evidence="1 2" key="1">
    <citation type="submission" date="2018-06" db="EMBL/GenBank/DDBJ databases">
        <title>Comparative genomics of Brasilonema spp. strains.</title>
        <authorList>
            <person name="Alvarenga D.O."/>
            <person name="Fiore M.F."/>
            <person name="Varani A.M."/>
        </authorList>
    </citation>
    <scope>NUCLEOTIDE SEQUENCE [LARGE SCALE GENOMIC DNA]</scope>
    <source>
        <strain evidence="1 2">UFV-OR1</strain>
    </source>
</reference>
<dbReference type="Proteomes" id="UP000762253">
    <property type="component" value="Unassembled WGS sequence"/>
</dbReference>
<name>A0ABX1M1M0_9CYAN</name>
<dbReference type="RefSeq" id="WP_211178338.1">
    <property type="nucleotide sequence ID" value="NZ_QMEC01000016.1"/>
</dbReference>
<gene>
    <name evidence="1" type="ORF">DP115_06070</name>
</gene>
<proteinExistence type="predicted"/>
<keyword evidence="2" id="KW-1185">Reference proteome</keyword>
<feature type="non-terminal residue" evidence="1">
    <location>
        <position position="1"/>
    </location>
</feature>
<organism evidence="1 2">
    <name type="scientific">Brasilonema octagenarum UFV-OR1</name>
    <dbReference type="NCBI Taxonomy" id="417115"/>
    <lineage>
        <taxon>Bacteria</taxon>
        <taxon>Bacillati</taxon>
        <taxon>Cyanobacteriota</taxon>
        <taxon>Cyanophyceae</taxon>
        <taxon>Nostocales</taxon>
        <taxon>Scytonemataceae</taxon>
        <taxon>Brasilonema</taxon>
        <taxon>Octagenarum group</taxon>
    </lineage>
</organism>
<accession>A0ABX1M1M0</accession>
<comment type="caution">
    <text evidence="1">The sequence shown here is derived from an EMBL/GenBank/DDBJ whole genome shotgun (WGS) entry which is preliminary data.</text>
</comment>
<protein>
    <submittedName>
        <fullName evidence="1">Uncharacterized protein</fullName>
    </submittedName>
</protein>
<evidence type="ECO:0000313" key="2">
    <source>
        <dbReference type="Proteomes" id="UP000762253"/>
    </source>
</evidence>
<sequence>RGKDFSADSSEGEVLNEICVHRSLDKGDGVSGGVKYIAAIAIPRKLSQRNGVNIALYYTSNM</sequence>